<dbReference type="PANTHER" id="PTHR43024:SF1">
    <property type="entry name" value="UDP-N-ACETYLMURAMOYL-TRIPEPTIDE--D-ALANYL-D-ALANINE LIGASE"/>
    <property type="match status" value="1"/>
</dbReference>
<feature type="domain" description="Mur ligase C-terminal" evidence="4">
    <location>
        <begin position="239"/>
        <end position="364"/>
    </location>
</feature>
<dbReference type="SUPFAM" id="SSF53244">
    <property type="entry name" value="MurD-like peptide ligases, peptide-binding domain"/>
    <property type="match status" value="1"/>
</dbReference>
<dbReference type="Gene3D" id="3.40.1190.10">
    <property type="entry name" value="Mur-like, catalytic domain"/>
    <property type="match status" value="1"/>
</dbReference>
<dbReference type="Pfam" id="PF08245">
    <property type="entry name" value="Mur_ligase_M"/>
    <property type="match status" value="1"/>
</dbReference>
<protein>
    <recommendedName>
        <fullName evidence="8">UDP-N-acetylmuramoyl-tripeptide--D-alanyl-D-alanine ligase</fullName>
    </recommendedName>
</protein>
<feature type="domain" description="Mur ligase central" evidence="5">
    <location>
        <begin position="68"/>
        <end position="216"/>
    </location>
</feature>
<evidence type="ECO:0008006" key="8">
    <source>
        <dbReference type="Google" id="ProtNLM"/>
    </source>
</evidence>
<dbReference type="GO" id="GO:0005524">
    <property type="term" value="F:ATP binding"/>
    <property type="evidence" value="ECO:0007669"/>
    <property type="project" value="UniProtKB-KW"/>
</dbReference>
<keyword evidence="1" id="KW-0436">Ligase</keyword>
<evidence type="ECO:0000313" key="7">
    <source>
        <dbReference type="Proteomes" id="UP000231086"/>
    </source>
</evidence>
<evidence type="ECO:0000313" key="6">
    <source>
        <dbReference type="EMBL" id="PJE59872.1"/>
    </source>
</evidence>
<dbReference type="GO" id="GO:0016881">
    <property type="term" value="F:acid-amino acid ligase activity"/>
    <property type="evidence" value="ECO:0007669"/>
    <property type="project" value="InterPro"/>
</dbReference>
<sequence>MGKTSTREAIYAVLKNHFSVRRNVKNYNNEIGLPLTILGLESGGRSLVVWLLLLCRAVLFLFYCPRYPKILILEMGVDQPGDMDYLLSIVRPHLAVITGVGKIPVHVEFFSGPRALAREKGKIIRQLSKQDFAILNIDDELVAEMGGKTKAKVITYGFSDGSSYQPAELDFSYALDNETLLGIHFKISAGGQVIPFQLRGVLGRHQLYAALAAVAVGKIFNLNLVEISNALRNFPGSPGRMRLLDGVLGSFIIDDTYNASPSAVLRALETLDEIPVAGKKIAVLGDMLELGGYAQRAHQKVGEQVLRSADIFIAVGPFMKIALQHAKKIGFAPENLYFFQTSADAGKFVEGLLGPGDLVLVKGSQSMRMEKVVLEIMAYPENARQLLVRQDKKWQQR</sequence>
<dbReference type="Proteomes" id="UP000231086">
    <property type="component" value="Unassembled WGS sequence"/>
</dbReference>
<dbReference type="InterPro" id="IPR051046">
    <property type="entry name" value="MurCDEF_CellWall_CoF430Synth"/>
</dbReference>
<organism evidence="6 7">
    <name type="scientific">Candidatus Portnoybacteria bacterium CG10_big_fil_rev_8_21_14_0_10_44_7</name>
    <dbReference type="NCBI Taxonomy" id="1974816"/>
    <lineage>
        <taxon>Bacteria</taxon>
        <taxon>Candidatus Portnoyibacteriota</taxon>
    </lineage>
</organism>
<evidence type="ECO:0000259" key="5">
    <source>
        <dbReference type="Pfam" id="PF08245"/>
    </source>
</evidence>
<keyword evidence="2" id="KW-0547">Nucleotide-binding</keyword>
<dbReference type="InterPro" id="IPR036615">
    <property type="entry name" value="Mur_ligase_C_dom_sf"/>
</dbReference>
<dbReference type="Pfam" id="PF02875">
    <property type="entry name" value="Mur_ligase_C"/>
    <property type="match status" value="1"/>
</dbReference>
<keyword evidence="3" id="KW-0067">ATP-binding</keyword>
<evidence type="ECO:0000256" key="3">
    <source>
        <dbReference type="ARBA" id="ARBA00022840"/>
    </source>
</evidence>
<evidence type="ECO:0000256" key="2">
    <source>
        <dbReference type="ARBA" id="ARBA00022741"/>
    </source>
</evidence>
<dbReference type="Gene3D" id="3.90.190.20">
    <property type="entry name" value="Mur ligase, C-terminal domain"/>
    <property type="match status" value="1"/>
</dbReference>
<evidence type="ECO:0000256" key="1">
    <source>
        <dbReference type="ARBA" id="ARBA00022598"/>
    </source>
</evidence>
<name>A0A2M8KIY0_9BACT</name>
<gene>
    <name evidence="6" type="ORF">COU85_01355</name>
</gene>
<dbReference type="InterPro" id="IPR036565">
    <property type="entry name" value="Mur-like_cat_sf"/>
</dbReference>
<dbReference type="InterPro" id="IPR013221">
    <property type="entry name" value="Mur_ligase_cen"/>
</dbReference>
<dbReference type="PANTHER" id="PTHR43024">
    <property type="entry name" value="UDP-N-ACETYLMURAMOYL-TRIPEPTIDE--D-ALANYL-D-ALANINE LIGASE"/>
    <property type="match status" value="1"/>
</dbReference>
<reference evidence="7" key="1">
    <citation type="submission" date="2017-09" db="EMBL/GenBank/DDBJ databases">
        <title>Depth-based differentiation of microbial function through sediment-hosted aquifers and enrichment of novel symbionts in the deep terrestrial subsurface.</title>
        <authorList>
            <person name="Probst A.J."/>
            <person name="Ladd B."/>
            <person name="Jarett J.K."/>
            <person name="Geller-Mcgrath D.E."/>
            <person name="Sieber C.M.K."/>
            <person name="Emerson J.B."/>
            <person name="Anantharaman K."/>
            <person name="Thomas B.C."/>
            <person name="Malmstrom R."/>
            <person name="Stieglmeier M."/>
            <person name="Klingl A."/>
            <person name="Woyke T."/>
            <person name="Ryan C.M."/>
            <person name="Banfield J.F."/>
        </authorList>
    </citation>
    <scope>NUCLEOTIDE SEQUENCE [LARGE SCALE GENOMIC DNA]</scope>
</reference>
<proteinExistence type="predicted"/>
<evidence type="ECO:0000259" key="4">
    <source>
        <dbReference type="Pfam" id="PF02875"/>
    </source>
</evidence>
<accession>A0A2M8KIY0</accession>
<dbReference type="InterPro" id="IPR004101">
    <property type="entry name" value="Mur_ligase_C"/>
</dbReference>
<dbReference type="EMBL" id="PFEA01000026">
    <property type="protein sequence ID" value="PJE59872.1"/>
    <property type="molecule type" value="Genomic_DNA"/>
</dbReference>
<comment type="caution">
    <text evidence="6">The sequence shown here is derived from an EMBL/GenBank/DDBJ whole genome shotgun (WGS) entry which is preliminary data.</text>
</comment>
<dbReference type="SUPFAM" id="SSF53623">
    <property type="entry name" value="MurD-like peptide ligases, catalytic domain"/>
    <property type="match status" value="1"/>
</dbReference>
<dbReference type="AlphaFoldDB" id="A0A2M8KIY0"/>